<sequence>MKKFFSIAALALAMSTGVQAQTDVVPNRMIIHSSVASKAYAVDHVDSISFARKDGEVKANVEFLRYEKDEDENDVVYVKVTRTDPSSTFRIDVLPTNTAKQYDDITFARYFERMSGTQLAEDFSEGKLSGFAREFTANTPYTIVTLAYDEYGVPCQVSRAEFKTPKVPTVGTPSVTYTVDETTSSSFTLTVTPNKDCEEFYWCQFEKGKAQEQFEQWGPMMGLSSIEAMIKQFSGKSYSDEATNTWNGLAPGTDYEVAVLPVDVEGNFGDLVYIYVTTKGQGGEGIAQVTATVGDYVNNGGSYVQNVTFTPNDQTALYHDAICAKDKYEELGGDKWAKEYLMQDIPMDPNWNQYGVDNYIFEATPNTAYYALALAKNAKGEWGPLTKHEFTTGAAPSGVAPAKVVSLPKRVAAKKAAKRTAVVPVKRSLQLVK</sequence>
<comment type="caution">
    <text evidence="2">The sequence shown here is derived from an EMBL/GenBank/DDBJ whole genome shotgun (WGS) entry which is preliminary data.</text>
</comment>
<dbReference type="STRING" id="1263103.BN741_01466"/>
<dbReference type="RefSeq" id="WP_022430618.1">
    <property type="nucleotide sequence ID" value="NZ_FR899276.1"/>
</dbReference>
<dbReference type="EMBL" id="CBIT010000160">
    <property type="protein sequence ID" value="CDE33036.1"/>
    <property type="molecule type" value="Genomic_DNA"/>
</dbReference>
<evidence type="ECO:0008006" key="4">
    <source>
        <dbReference type="Google" id="ProtNLM"/>
    </source>
</evidence>
<organism evidence="2 3">
    <name type="scientific">Leyella stercorea CAG:629</name>
    <dbReference type="NCBI Taxonomy" id="1263103"/>
    <lineage>
        <taxon>Bacteria</taxon>
        <taxon>Pseudomonadati</taxon>
        <taxon>Bacteroidota</taxon>
        <taxon>Bacteroidia</taxon>
        <taxon>Bacteroidales</taxon>
        <taxon>Prevotellaceae</taxon>
        <taxon>Leyella</taxon>
    </lineage>
</organism>
<keyword evidence="1" id="KW-0732">Signal</keyword>
<name>R7H144_9BACT</name>
<reference evidence="2" key="1">
    <citation type="submission" date="2012-11" db="EMBL/GenBank/DDBJ databases">
        <title>Dependencies among metagenomic species, viruses, plasmids and units of genetic variation.</title>
        <authorList>
            <person name="Nielsen H.B."/>
            <person name="Almeida M."/>
            <person name="Juncker A.S."/>
            <person name="Rasmussen S."/>
            <person name="Li J."/>
            <person name="Sunagawa S."/>
            <person name="Plichta D."/>
            <person name="Gautier L."/>
            <person name="Le Chatelier E."/>
            <person name="Peletier E."/>
            <person name="Bonde I."/>
            <person name="Nielsen T."/>
            <person name="Manichanh C."/>
            <person name="Arumugam M."/>
            <person name="Batto J."/>
            <person name="Santos M.B.Q.D."/>
            <person name="Blom N."/>
            <person name="Borruel N."/>
            <person name="Burgdorf K.S."/>
            <person name="Boumezbeur F."/>
            <person name="Casellas F."/>
            <person name="Dore J."/>
            <person name="Guarner F."/>
            <person name="Hansen T."/>
            <person name="Hildebrand F."/>
            <person name="Kaas R.S."/>
            <person name="Kennedy S."/>
            <person name="Kristiansen K."/>
            <person name="Kultima J.R."/>
            <person name="Leonard P."/>
            <person name="Levenez F."/>
            <person name="Lund O."/>
            <person name="Moumen B."/>
            <person name="Le Paslier D."/>
            <person name="Pons N."/>
            <person name="Pedersen O."/>
            <person name="Prifti E."/>
            <person name="Qin J."/>
            <person name="Raes J."/>
            <person name="Tap J."/>
            <person name="Tims S."/>
            <person name="Ussery D.W."/>
            <person name="Yamada T."/>
            <person name="MetaHit consortium"/>
            <person name="Renault P."/>
            <person name="Sicheritz-Ponten T."/>
            <person name="Bork P."/>
            <person name="Wang J."/>
            <person name="Brunak S."/>
            <person name="Ehrlich S.D."/>
        </authorList>
    </citation>
    <scope>NUCLEOTIDE SEQUENCE [LARGE SCALE GENOMIC DNA]</scope>
</reference>
<dbReference type="AlphaFoldDB" id="R7H144"/>
<accession>R7H144</accession>
<gene>
    <name evidence="2" type="ORF">BN741_01466</name>
</gene>
<evidence type="ECO:0000256" key="1">
    <source>
        <dbReference type="SAM" id="SignalP"/>
    </source>
</evidence>
<proteinExistence type="predicted"/>
<feature type="chain" id="PRO_5004434197" description="Fibronectin type III domain protein" evidence="1">
    <location>
        <begin position="21"/>
        <end position="433"/>
    </location>
</feature>
<feature type="signal peptide" evidence="1">
    <location>
        <begin position="1"/>
        <end position="20"/>
    </location>
</feature>
<evidence type="ECO:0000313" key="2">
    <source>
        <dbReference type="EMBL" id="CDE33036.1"/>
    </source>
</evidence>
<evidence type="ECO:0000313" key="3">
    <source>
        <dbReference type="Proteomes" id="UP000018072"/>
    </source>
</evidence>
<dbReference type="Proteomes" id="UP000018072">
    <property type="component" value="Unassembled WGS sequence"/>
</dbReference>
<protein>
    <recommendedName>
        <fullName evidence="4">Fibronectin type III domain protein</fullName>
    </recommendedName>
</protein>